<accession>A0A5B7J9N4</accession>
<organism evidence="1 2">
    <name type="scientific">Portunus trituberculatus</name>
    <name type="common">Swimming crab</name>
    <name type="synonym">Neptunus trituberculatus</name>
    <dbReference type="NCBI Taxonomy" id="210409"/>
    <lineage>
        <taxon>Eukaryota</taxon>
        <taxon>Metazoa</taxon>
        <taxon>Ecdysozoa</taxon>
        <taxon>Arthropoda</taxon>
        <taxon>Crustacea</taxon>
        <taxon>Multicrustacea</taxon>
        <taxon>Malacostraca</taxon>
        <taxon>Eumalacostraca</taxon>
        <taxon>Eucarida</taxon>
        <taxon>Decapoda</taxon>
        <taxon>Pleocyemata</taxon>
        <taxon>Brachyura</taxon>
        <taxon>Eubrachyura</taxon>
        <taxon>Portunoidea</taxon>
        <taxon>Portunidae</taxon>
        <taxon>Portuninae</taxon>
        <taxon>Portunus</taxon>
    </lineage>
</organism>
<dbReference type="AlphaFoldDB" id="A0A5B7J9N4"/>
<evidence type="ECO:0000313" key="1">
    <source>
        <dbReference type="EMBL" id="MPC89618.1"/>
    </source>
</evidence>
<dbReference type="EMBL" id="VSRR010081628">
    <property type="protein sequence ID" value="MPC89618.1"/>
    <property type="molecule type" value="Genomic_DNA"/>
</dbReference>
<protein>
    <submittedName>
        <fullName evidence="1">Uncharacterized protein</fullName>
    </submittedName>
</protein>
<name>A0A5B7J9N4_PORTR</name>
<sequence>MRAVRGMPQPSPEIGCTLSLFAYVLSTSLLSLIRGQTHSQRRVCIGTLPLPVTPGRFVLPATCGGVSLLVQEEAEQHHIQLSLILHSTYLWDTDQYPPPKK</sequence>
<keyword evidence="2" id="KW-1185">Reference proteome</keyword>
<proteinExistence type="predicted"/>
<gene>
    <name evidence="1" type="ORF">E2C01_084572</name>
</gene>
<reference evidence="1 2" key="1">
    <citation type="submission" date="2019-05" db="EMBL/GenBank/DDBJ databases">
        <title>Another draft genome of Portunus trituberculatus and its Hox gene families provides insights of decapod evolution.</title>
        <authorList>
            <person name="Jeong J.-H."/>
            <person name="Song I."/>
            <person name="Kim S."/>
            <person name="Choi T."/>
            <person name="Kim D."/>
            <person name="Ryu S."/>
            <person name="Kim W."/>
        </authorList>
    </citation>
    <scope>NUCLEOTIDE SEQUENCE [LARGE SCALE GENOMIC DNA]</scope>
    <source>
        <tissue evidence="1">Muscle</tissue>
    </source>
</reference>
<dbReference type="Proteomes" id="UP000324222">
    <property type="component" value="Unassembled WGS sequence"/>
</dbReference>
<evidence type="ECO:0000313" key="2">
    <source>
        <dbReference type="Proteomes" id="UP000324222"/>
    </source>
</evidence>
<comment type="caution">
    <text evidence="1">The sequence shown here is derived from an EMBL/GenBank/DDBJ whole genome shotgun (WGS) entry which is preliminary data.</text>
</comment>